<protein>
    <submittedName>
        <fullName evidence="1">Uncharacterized protein</fullName>
    </submittedName>
</protein>
<evidence type="ECO:0000313" key="1">
    <source>
        <dbReference type="EMBL" id="JAH59945.1"/>
    </source>
</evidence>
<sequence length="61" mass="7320">MRKRVLLCSRMRMRALLYSRMCKEKEDERTWRRAASKPGHVLCVFSFLPEIASPFFHVHLP</sequence>
<dbReference type="EMBL" id="GBXM01048632">
    <property type="protein sequence ID" value="JAH59945.1"/>
    <property type="molecule type" value="Transcribed_RNA"/>
</dbReference>
<organism evidence="1">
    <name type="scientific">Anguilla anguilla</name>
    <name type="common">European freshwater eel</name>
    <name type="synonym">Muraena anguilla</name>
    <dbReference type="NCBI Taxonomy" id="7936"/>
    <lineage>
        <taxon>Eukaryota</taxon>
        <taxon>Metazoa</taxon>
        <taxon>Chordata</taxon>
        <taxon>Craniata</taxon>
        <taxon>Vertebrata</taxon>
        <taxon>Euteleostomi</taxon>
        <taxon>Actinopterygii</taxon>
        <taxon>Neopterygii</taxon>
        <taxon>Teleostei</taxon>
        <taxon>Anguilliformes</taxon>
        <taxon>Anguillidae</taxon>
        <taxon>Anguilla</taxon>
    </lineage>
</organism>
<proteinExistence type="predicted"/>
<reference evidence="1" key="2">
    <citation type="journal article" date="2015" name="Fish Shellfish Immunol.">
        <title>Early steps in the European eel (Anguilla anguilla)-Vibrio vulnificus interaction in the gills: Role of the RtxA13 toxin.</title>
        <authorList>
            <person name="Callol A."/>
            <person name="Pajuelo D."/>
            <person name="Ebbesson L."/>
            <person name="Teles M."/>
            <person name="MacKenzie S."/>
            <person name="Amaro C."/>
        </authorList>
    </citation>
    <scope>NUCLEOTIDE SEQUENCE</scope>
</reference>
<reference evidence="1" key="1">
    <citation type="submission" date="2014-11" db="EMBL/GenBank/DDBJ databases">
        <authorList>
            <person name="Amaro Gonzalez C."/>
        </authorList>
    </citation>
    <scope>NUCLEOTIDE SEQUENCE</scope>
</reference>
<accession>A0A0E9U456</accession>
<dbReference type="AlphaFoldDB" id="A0A0E9U456"/>
<name>A0A0E9U456_ANGAN</name>